<name>A0A9D3M305_ANGAN</name>
<keyword evidence="1" id="KW-0175">Coiled coil</keyword>
<dbReference type="GO" id="GO:0030496">
    <property type="term" value="C:midbody"/>
    <property type="evidence" value="ECO:0007669"/>
    <property type="project" value="TreeGrafter"/>
</dbReference>
<accession>A0A9D3M305</accession>
<feature type="region of interest" description="Disordered" evidence="2">
    <location>
        <begin position="415"/>
        <end position="494"/>
    </location>
</feature>
<dbReference type="GO" id="GO:0097546">
    <property type="term" value="C:ciliary base"/>
    <property type="evidence" value="ECO:0007669"/>
    <property type="project" value="InterPro"/>
</dbReference>
<feature type="compositionally biased region" description="Low complexity" evidence="2">
    <location>
        <begin position="261"/>
        <end position="276"/>
    </location>
</feature>
<proteinExistence type="predicted"/>
<feature type="coiled-coil region" evidence="1">
    <location>
        <begin position="59"/>
        <end position="91"/>
    </location>
</feature>
<evidence type="ECO:0000313" key="3">
    <source>
        <dbReference type="EMBL" id="KAG5837623.1"/>
    </source>
</evidence>
<feature type="compositionally biased region" description="Polar residues" evidence="2">
    <location>
        <begin position="299"/>
        <end position="309"/>
    </location>
</feature>
<sequence length="494" mass="53357">MFGCTLRVCLINERPGSVTFGDVITFLLHCEPKTWQLHGKLTPLRSGFVARSTVHCGSLRAQEERRQAVELREQKLREEILQERRRKLLEATEQHQRAHLPPSQRRRPVTGRPAHLLDNALRRIEGTFSWCGLQSPFYPGSPSTFRRCHSSSNASAVSSKLHQQRQLSAAIAHVKLLQGKSNNDPQNRDLCFYTKLREKQHPLVEGRWNSKQENPQDVRQPERSHGARSASAMSGESVARARQEVVSLDFLPTESQRTEEPGAPGEPGYEGPPARAGPGGEEPQSQPDVTVSAAPPVPSDQNTPTQSGTAAILDHQTPSSTANQLRGLSGSVPLAVPRGAWAGPDAPPTELSGPTGGGKAAESVQRTGNGADRYSSRASVAPPIREHSRGTGSGRPITAPAASLRTVNQGISTPEAPFMANAEPRPTGRISTVDVNSDTALNKDADRACPDSSDPSDQINASDRTEEGVPTGAPYRETFRHPSTDSASDPVSTM</sequence>
<feature type="compositionally biased region" description="Polar residues" evidence="2">
    <location>
        <begin position="429"/>
        <end position="440"/>
    </location>
</feature>
<gene>
    <name evidence="3" type="ORF">ANANG_G00241350</name>
</gene>
<feature type="compositionally biased region" description="Basic and acidic residues" evidence="2">
    <location>
        <begin position="203"/>
        <end position="225"/>
    </location>
</feature>
<evidence type="ECO:0000313" key="4">
    <source>
        <dbReference type="Proteomes" id="UP001044222"/>
    </source>
</evidence>
<feature type="compositionally biased region" description="Polar residues" evidence="2">
    <location>
        <begin position="316"/>
        <end position="326"/>
    </location>
</feature>
<feature type="region of interest" description="Disordered" evidence="2">
    <location>
        <begin position="91"/>
        <end position="110"/>
    </location>
</feature>
<protein>
    <submittedName>
        <fullName evidence="3">Uncharacterized protein</fullName>
    </submittedName>
</protein>
<keyword evidence="4" id="KW-1185">Reference proteome</keyword>
<comment type="caution">
    <text evidence="3">The sequence shown here is derived from an EMBL/GenBank/DDBJ whole genome shotgun (WGS) entry which is preliminary data.</text>
</comment>
<dbReference type="GO" id="GO:0005813">
    <property type="term" value="C:centrosome"/>
    <property type="evidence" value="ECO:0007669"/>
    <property type="project" value="InterPro"/>
</dbReference>
<reference evidence="3" key="1">
    <citation type="submission" date="2021-01" db="EMBL/GenBank/DDBJ databases">
        <title>A chromosome-scale assembly of European eel, Anguilla anguilla.</title>
        <authorList>
            <person name="Henkel C."/>
            <person name="Jong-Raadsen S.A."/>
            <person name="Dufour S."/>
            <person name="Weltzien F.-A."/>
            <person name="Palstra A.P."/>
            <person name="Pelster B."/>
            <person name="Spaink H.P."/>
            <person name="Van Den Thillart G.E."/>
            <person name="Jansen H."/>
            <person name="Zahm M."/>
            <person name="Klopp C."/>
            <person name="Cedric C."/>
            <person name="Louis A."/>
            <person name="Berthelot C."/>
            <person name="Parey E."/>
            <person name="Roest Crollius H."/>
            <person name="Montfort J."/>
            <person name="Robinson-Rechavi M."/>
            <person name="Bucao C."/>
            <person name="Bouchez O."/>
            <person name="Gislard M."/>
            <person name="Lluch J."/>
            <person name="Milhes M."/>
            <person name="Lampietro C."/>
            <person name="Lopez Roques C."/>
            <person name="Donnadieu C."/>
            <person name="Braasch I."/>
            <person name="Desvignes T."/>
            <person name="Postlethwait J."/>
            <person name="Bobe J."/>
            <person name="Guiguen Y."/>
            <person name="Dirks R."/>
        </authorList>
    </citation>
    <scope>NUCLEOTIDE SEQUENCE</scope>
    <source>
        <strain evidence="3">Tag_6206</strain>
        <tissue evidence="3">Liver</tissue>
    </source>
</reference>
<organism evidence="3 4">
    <name type="scientific">Anguilla anguilla</name>
    <name type="common">European freshwater eel</name>
    <name type="synonym">Muraena anguilla</name>
    <dbReference type="NCBI Taxonomy" id="7936"/>
    <lineage>
        <taxon>Eukaryota</taxon>
        <taxon>Metazoa</taxon>
        <taxon>Chordata</taxon>
        <taxon>Craniata</taxon>
        <taxon>Vertebrata</taxon>
        <taxon>Euteleostomi</taxon>
        <taxon>Actinopterygii</taxon>
        <taxon>Neopterygii</taxon>
        <taxon>Teleostei</taxon>
        <taxon>Anguilliformes</taxon>
        <taxon>Anguillidae</taxon>
        <taxon>Anguilla</taxon>
    </lineage>
</organism>
<evidence type="ECO:0000256" key="2">
    <source>
        <dbReference type="SAM" id="MobiDB-lite"/>
    </source>
</evidence>
<dbReference type="EMBL" id="JAFIRN010000013">
    <property type="protein sequence ID" value="KAG5837623.1"/>
    <property type="molecule type" value="Genomic_DNA"/>
</dbReference>
<dbReference type="InterPro" id="IPR028257">
    <property type="entry name" value="CEP126"/>
</dbReference>
<dbReference type="Proteomes" id="UP001044222">
    <property type="component" value="Chromosome 13"/>
</dbReference>
<evidence type="ECO:0000256" key="1">
    <source>
        <dbReference type="SAM" id="Coils"/>
    </source>
</evidence>
<dbReference type="Pfam" id="PF15352">
    <property type="entry name" value="K1377"/>
    <property type="match status" value="1"/>
</dbReference>
<dbReference type="GO" id="GO:0031122">
    <property type="term" value="P:cytoplasmic microtubule organization"/>
    <property type="evidence" value="ECO:0007669"/>
    <property type="project" value="InterPro"/>
</dbReference>
<dbReference type="GO" id="GO:0007052">
    <property type="term" value="P:mitotic spindle organization"/>
    <property type="evidence" value="ECO:0007669"/>
    <property type="project" value="InterPro"/>
</dbReference>
<dbReference type="GO" id="GO:1905515">
    <property type="term" value="P:non-motile cilium assembly"/>
    <property type="evidence" value="ECO:0007669"/>
    <property type="project" value="InterPro"/>
</dbReference>
<feature type="compositionally biased region" description="Polar residues" evidence="2">
    <location>
        <begin position="453"/>
        <end position="462"/>
    </location>
</feature>
<feature type="compositionally biased region" description="Polar residues" evidence="2">
    <location>
        <begin position="484"/>
        <end position="494"/>
    </location>
</feature>
<feature type="region of interest" description="Disordered" evidence="2">
    <location>
        <begin position="203"/>
        <end position="401"/>
    </location>
</feature>
<dbReference type="PANTHER" id="PTHR31191:SF4">
    <property type="entry name" value="CENTROSOMAL PROTEIN OF 126 KDA"/>
    <property type="match status" value="1"/>
</dbReference>
<dbReference type="AlphaFoldDB" id="A0A9D3M305"/>
<dbReference type="PANTHER" id="PTHR31191">
    <property type="entry name" value="CENTROSOMAL PROTEIN CEP126"/>
    <property type="match status" value="1"/>
</dbReference>